<evidence type="ECO:0000313" key="1">
    <source>
        <dbReference type="EMBL" id="SUZ50824.1"/>
    </source>
</evidence>
<name>A0A381N9R8_9ZZZZ</name>
<sequence length="25" mass="2709">MAEVWFSAGRATESAGFSYIMGRLA</sequence>
<dbReference type="AlphaFoldDB" id="A0A381N9R8"/>
<protein>
    <submittedName>
        <fullName evidence="1">Uncharacterized protein</fullName>
    </submittedName>
</protein>
<gene>
    <name evidence="1" type="ORF">METZ01_LOCUS3678</name>
</gene>
<accession>A0A381N9R8</accession>
<organism evidence="1">
    <name type="scientific">marine metagenome</name>
    <dbReference type="NCBI Taxonomy" id="408172"/>
    <lineage>
        <taxon>unclassified sequences</taxon>
        <taxon>metagenomes</taxon>
        <taxon>ecological metagenomes</taxon>
    </lineage>
</organism>
<proteinExistence type="predicted"/>
<reference evidence="1" key="1">
    <citation type="submission" date="2018-05" db="EMBL/GenBank/DDBJ databases">
        <authorList>
            <person name="Lanie J.A."/>
            <person name="Ng W.-L."/>
            <person name="Kazmierczak K.M."/>
            <person name="Andrzejewski T.M."/>
            <person name="Davidsen T.M."/>
            <person name="Wayne K.J."/>
            <person name="Tettelin H."/>
            <person name="Glass J.I."/>
            <person name="Rusch D."/>
            <person name="Podicherti R."/>
            <person name="Tsui H.-C.T."/>
            <person name="Winkler M.E."/>
        </authorList>
    </citation>
    <scope>NUCLEOTIDE SEQUENCE</scope>
</reference>
<dbReference type="EMBL" id="UINC01000190">
    <property type="protein sequence ID" value="SUZ50824.1"/>
    <property type="molecule type" value="Genomic_DNA"/>
</dbReference>